<keyword evidence="10" id="KW-1185">Reference proteome</keyword>
<dbReference type="PANTHER" id="PTHR19302">
    <property type="entry name" value="GAMMA TUBULIN COMPLEX PROTEIN"/>
    <property type="match status" value="1"/>
</dbReference>
<reference evidence="9" key="1">
    <citation type="submission" date="2022-08" db="EMBL/GenBank/DDBJ databases">
        <title>Novel sulfate-reducing endosymbionts in the free-living metamonad Anaeramoeba.</title>
        <authorList>
            <person name="Jerlstrom-Hultqvist J."/>
            <person name="Cepicka I."/>
            <person name="Gallot-Lavallee L."/>
            <person name="Salas-Leiva D."/>
            <person name="Curtis B.A."/>
            <person name="Zahonova K."/>
            <person name="Pipaliya S."/>
            <person name="Dacks J."/>
            <person name="Roger A.J."/>
        </authorList>
    </citation>
    <scope>NUCLEOTIDE SEQUENCE</scope>
    <source>
        <strain evidence="9">Schooner1</strain>
    </source>
</reference>
<dbReference type="Gene3D" id="1.20.120.1900">
    <property type="entry name" value="Gamma-tubulin complex, C-terminal domain"/>
    <property type="match status" value="2"/>
</dbReference>
<evidence type="ECO:0000313" key="10">
    <source>
        <dbReference type="Proteomes" id="UP001150062"/>
    </source>
</evidence>
<comment type="similarity">
    <text evidence="2">Belongs to the TUBGCP family.</text>
</comment>
<comment type="subcellular location">
    <subcellularLocation>
        <location evidence="1">Cytoplasm</location>
        <location evidence="1">Cytoskeleton</location>
    </subcellularLocation>
</comment>
<dbReference type="Proteomes" id="UP001150062">
    <property type="component" value="Unassembled WGS sequence"/>
</dbReference>
<evidence type="ECO:0000256" key="1">
    <source>
        <dbReference type="ARBA" id="ARBA00004245"/>
    </source>
</evidence>
<feature type="region of interest" description="Disordered" evidence="6">
    <location>
        <begin position="115"/>
        <end position="175"/>
    </location>
</feature>
<comment type="caution">
    <text evidence="9">The sequence shown here is derived from an EMBL/GenBank/DDBJ whole genome shotgun (WGS) entry which is preliminary data.</text>
</comment>
<evidence type="ECO:0000256" key="4">
    <source>
        <dbReference type="ARBA" id="ARBA00022701"/>
    </source>
</evidence>
<evidence type="ECO:0000259" key="8">
    <source>
        <dbReference type="Pfam" id="PF17681"/>
    </source>
</evidence>
<dbReference type="EMBL" id="JAOAOG010000133">
    <property type="protein sequence ID" value="KAJ6246461.1"/>
    <property type="molecule type" value="Genomic_DNA"/>
</dbReference>
<protein>
    <submittedName>
        <fullName evidence="9">Gamma-tubulin complex component 2</fullName>
    </submittedName>
</protein>
<organism evidence="9 10">
    <name type="scientific">Anaeramoeba flamelloides</name>
    <dbReference type="NCBI Taxonomy" id="1746091"/>
    <lineage>
        <taxon>Eukaryota</taxon>
        <taxon>Metamonada</taxon>
        <taxon>Anaeramoebidae</taxon>
        <taxon>Anaeramoeba</taxon>
    </lineage>
</organism>
<keyword evidence="5" id="KW-0206">Cytoskeleton</keyword>
<dbReference type="Pfam" id="PF17681">
    <property type="entry name" value="GCP_N_terminal"/>
    <property type="match status" value="1"/>
</dbReference>
<evidence type="ECO:0000313" key="9">
    <source>
        <dbReference type="EMBL" id="KAJ6246461.1"/>
    </source>
</evidence>
<gene>
    <name evidence="9" type="ORF">M0813_19128</name>
</gene>
<name>A0ABQ8YPE8_9EUKA</name>
<sequence>MEDLITKLFSWLEIDENAHIYATTLVRSHKKIELSRVDGRRVMEKLKKAGSYPYLKKKFKKKYNLTLFTTDSTSEIQRQLPELLGIFTLIIAQPSLLKILENKILLNDLKKEPKVNKNKKKPILSKKRSKTKNLHSKKLGKIRNKRNQKQTNLNKKEKETTKTKTKTTTRTRTTKEKEKIPDFLAYPKIENDYYVLPNSKETRKQTRLKETNFLPISIPISNDKITEKKKHSENPNSKQIEPQIEISTFFSSRPYLNGTNLVLFPRKSVLVADKKHKIGIFPLEIQETLIIKDLLYCLIGIEGTYITVVTKEEDEKIIRNKVSFEYDQTLDESLGHLTRQILPLCGDYYTVNRYLFDYFNYNYGKVNHSLCLAINGLLKDYYTTISKFEERLEKGGFTLQKLKRYLSPSLRTLNLIRILIEEIVELGAKGGMVINIISKHLELNGSDLHSRSLFLFLIEKSCQPYFQMLEKWLFEGIVEDPHEEFIIFENKRFKKQVLKKKYNYNYWEKKYTIRKFKKKIDIVKMEDYNKKKISIKKKKKEIGYIPFFLKKNTKKLLRAGKYLNVFRECGIKIHCPYIEKFTFSLNEQKIGIIINKIYNWSSEKLLKLLVEENQLFDHLESLKRYFLIGAGDWMSHFLDLALKELSKKIVEIVPNKLVSFLGIALQNSISKNDPLKDNLNCVLLPNNLINQLMGIINTLEKKKRKKKFDKDADEEDDEDEDYDGDYGEDDDDEYYDDDDDDDDGNETIIQKQIDSKFTGNKLFTTSLFQENLEPLDSNLNDKPKISLTSKISQQQPNITGIDTFALDYHVSFPLSLFINKKILTKYQIIFRHLFYCKKVENEICNAWKAQQRTKEIDFELVLLQSYALIHKMLHFIQNLQYYMHFEVLEQNWIKFQKKIKNGNLQNIDQLMQIHENYLNDCLKQCMLTNPKLLSSLTKILSTCQIFANHTTRLTQSLTITNREKLNIEDRVPNLSYFNTFSSLLNPKQSQNKFELIKKHRDKIKIEKENVKKFVNGQAFYGMVKNSENKFIQNLISLLINLQRYSNIDFDPQMSDFMTRLDYNSFYSNILNSKKLRFFEK</sequence>
<feature type="domain" description="Gamma tubulin complex component protein N-terminal" evidence="8">
    <location>
        <begin position="291"/>
        <end position="612"/>
    </location>
</feature>
<dbReference type="InterPro" id="IPR041470">
    <property type="entry name" value="GCP_N"/>
</dbReference>
<dbReference type="InterPro" id="IPR016024">
    <property type="entry name" value="ARM-type_fold"/>
</dbReference>
<dbReference type="SUPFAM" id="SSF48371">
    <property type="entry name" value="ARM repeat"/>
    <property type="match status" value="1"/>
</dbReference>
<dbReference type="InterPro" id="IPR007259">
    <property type="entry name" value="GCP"/>
</dbReference>
<feature type="domain" description="Gamma tubulin complex component C-terminal" evidence="7">
    <location>
        <begin position="615"/>
        <end position="1066"/>
    </location>
</feature>
<feature type="region of interest" description="Disordered" evidence="6">
    <location>
        <begin position="706"/>
        <end position="746"/>
    </location>
</feature>
<dbReference type="InterPro" id="IPR040457">
    <property type="entry name" value="GCP_C"/>
</dbReference>
<dbReference type="InterPro" id="IPR042241">
    <property type="entry name" value="GCP_C_sf"/>
</dbReference>
<feature type="compositionally biased region" description="Basic residues" evidence="6">
    <location>
        <begin position="116"/>
        <end position="148"/>
    </location>
</feature>
<evidence type="ECO:0000256" key="2">
    <source>
        <dbReference type="ARBA" id="ARBA00010337"/>
    </source>
</evidence>
<dbReference type="Pfam" id="PF04130">
    <property type="entry name" value="GCP_C_terminal"/>
    <property type="match status" value="1"/>
</dbReference>
<evidence type="ECO:0000256" key="6">
    <source>
        <dbReference type="SAM" id="MobiDB-lite"/>
    </source>
</evidence>
<keyword evidence="3" id="KW-0963">Cytoplasm</keyword>
<proteinExistence type="inferred from homology"/>
<evidence type="ECO:0000256" key="3">
    <source>
        <dbReference type="ARBA" id="ARBA00022490"/>
    </source>
</evidence>
<dbReference type="PANTHER" id="PTHR19302:SF13">
    <property type="entry name" value="GAMMA-TUBULIN COMPLEX COMPONENT 2"/>
    <property type="match status" value="1"/>
</dbReference>
<feature type="compositionally biased region" description="Acidic residues" evidence="6">
    <location>
        <begin position="711"/>
        <end position="745"/>
    </location>
</feature>
<keyword evidence="4" id="KW-0493">Microtubule</keyword>
<evidence type="ECO:0000256" key="5">
    <source>
        <dbReference type="ARBA" id="ARBA00023212"/>
    </source>
</evidence>
<evidence type="ECO:0000259" key="7">
    <source>
        <dbReference type="Pfam" id="PF04130"/>
    </source>
</evidence>
<accession>A0ABQ8YPE8</accession>